<feature type="domain" description="AB hydrolase-1" evidence="2">
    <location>
        <begin position="24"/>
        <end position="129"/>
    </location>
</feature>
<dbReference type="InterPro" id="IPR000073">
    <property type="entry name" value="AB_hydrolase_1"/>
</dbReference>
<evidence type="ECO:0000313" key="3">
    <source>
        <dbReference type="EMBL" id="TDR79935.1"/>
    </source>
</evidence>
<accession>A0A4R7B832</accession>
<dbReference type="RefSeq" id="WP_243729345.1">
    <property type="nucleotide sequence ID" value="NZ_SNZP01000006.1"/>
</dbReference>
<reference evidence="3 4" key="1">
    <citation type="submission" date="2019-03" db="EMBL/GenBank/DDBJ databases">
        <title>Genomic Encyclopedia of Type Strains, Phase III (KMG-III): the genomes of soil and plant-associated and newly described type strains.</title>
        <authorList>
            <person name="Whitman W."/>
        </authorList>
    </citation>
    <scope>NUCLEOTIDE SEQUENCE [LARGE SCALE GENOMIC DNA]</scope>
    <source>
        <strain evidence="3 4">CECT 8976</strain>
    </source>
</reference>
<dbReference type="InterPro" id="IPR029058">
    <property type="entry name" value="AB_hydrolase_fold"/>
</dbReference>
<dbReference type="PANTHER" id="PTHR43798">
    <property type="entry name" value="MONOACYLGLYCEROL LIPASE"/>
    <property type="match status" value="1"/>
</dbReference>
<proteinExistence type="predicted"/>
<dbReference type="GO" id="GO:0016020">
    <property type="term" value="C:membrane"/>
    <property type="evidence" value="ECO:0007669"/>
    <property type="project" value="TreeGrafter"/>
</dbReference>
<sequence>MQVLKLQHPDAFLRYHDIPGDGVPLMLVHGIGCAGSSDFPRVVTDPALAGRRCLLIDLLGHGYSDKPVDFDYRPASHADTLSTLLDTLALTQIDLFGHSMGGAVAIELARLNPARIRRLVLAEPNLANGGGTFSKHIAGQPLERYLSQGHAELIRVADNSQWAGTMQCASPLAIYRSAEGLITGAEPCWGEQLKALPMPRTVLYGEQTLPDAQYDRLPELGVERGLIANCGHSIPHDQPAALARALAKALA</sequence>
<evidence type="ECO:0000313" key="4">
    <source>
        <dbReference type="Proteomes" id="UP000295611"/>
    </source>
</evidence>
<keyword evidence="4" id="KW-1185">Reference proteome</keyword>
<organism evidence="3 4">
    <name type="scientific">Paludibacterium purpuratum</name>
    <dbReference type="NCBI Taxonomy" id="1144873"/>
    <lineage>
        <taxon>Bacteria</taxon>
        <taxon>Pseudomonadati</taxon>
        <taxon>Pseudomonadota</taxon>
        <taxon>Betaproteobacteria</taxon>
        <taxon>Neisseriales</taxon>
        <taxon>Chromobacteriaceae</taxon>
        <taxon>Paludibacterium</taxon>
    </lineage>
</organism>
<gene>
    <name evidence="3" type="ORF">DFP86_10674</name>
</gene>
<dbReference type="PRINTS" id="PR00111">
    <property type="entry name" value="ABHYDROLASE"/>
</dbReference>
<dbReference type="PANTHER" id="PTHR43798:SF31">
    <property type="entry name" value="AB HYDROLASE SUPERFAMILY PROTEIN YCLE"/>
    <property type="match status" value="1"/>
</dbReference>
<dbReference type="AlphaFoldDB" id="A0A4R7B832"/>
<dbReference type="Gene3D" id="3.40.50.1820">
    <property type="entry name" value="alpha/beta hydrolase"/>
    <property type="match status" value="1"/>
</dbReference>
<dbReference type="SUPFAM" id="SSF53474">
    <property type="entry name" value="alpha/beta-Hydrolases"/>
    <property type="match status" value="1"/>
</dbReference>
<dbReference type="GO" id="GO:0016787">
    <property type="term" value="F:hydrolase activity"/>
    <property type="evidence" value="ECO:0007669"/>
    <property type="project" value="UniProtKB-KW"/>
</dbReference>
<evidence type="ECO:0000256" key="1">
    <source>
        <dbReference type="ARBA" id="ARBA00022801"/>
    </source>
</evidence>
<dbReference type="EMBL" id="SNZP01000006">
    <property type="protein sequence ID" value="TDR79935.1"/>
    <property type="molecule type" value="Genomic_DNA"/>
</dbReference>
<protein>
    <submittedName>
        <fullName evidence="3">Pimeloyl-ACP methyl ester carboxylesterase</fullName>
    </submittedName>
</protein>
<name>A0A4R7B832_9NEIS</name>
<dbReference type="Proteomes" id="UP000295611">
    <property type="component" value="Unassembled WGS sequence"/>
</dbReference>
<comment type="caution">
    <text evidence="3">The sequence shown here is derived from an EMBL/GenBank/DDBJ whole genome shotgun (WGS) entry which is preliminary data.</text>
</comment>
<evidence type="ECO:0000259" key="2">
    <source>
        <dbReference type="Pfam" id="PF00561"/>
    </source>
</evidence>
<dbReference type="InterPro" id="IPR050266">
    <property type="entry name" value="AB_hydrolase_sf"/>
</dbReference>
<dbReference type="Pfam" id="PF00561">
    <property type="entry name" value="Abhydrolase_1"/>
    <property type="match status" value="1"/>
</dbReference>
<keyword evidence="1" id="KW-0378">Hydrolase</keyword>